<evidence type="ECO:0000313" key="2">
    <source>
        <dbReference type="EMBL" id="GBP27643.1"/>
    </source>
</evidence>
<feature type="region of interest" description="Disordered" evidence="1">
    <location>
        <begin position="77"/>
        <end position="104"/>
    </location>
</feature>
<gene>
    <name evidence="2" type="ORF">EVAR_12687_1</name>
</gene>
<name>A0A4C1UMH0_EUMVA</name>
<feature type="compositionally biased region" description="Basic residues" evidence="1">
    <location>
        <begin position="82"/>
        <end position="95"/>
    </location>
</feature>
<evidence type="ECO:0000256" key="1">
    <source>
        <dbReference type="SAM" id="MobiDB-lite"/>
    </source>
</evidence>
<proteinExistence type="predicted"/>
<reference evidence="2 3" key="1">
    <citation type="journal article" date="2019" name="Commun. Biol.">
        <title>The bagworm genome reveals a unique fibroin gene that provides high tensile strength.</title>
        <authorList>
            <person name="Kono N."/>
            <person name="Nakamura H."/>
            <person name="Ohtoshi R."/>
            <person name="Tomita M."/>
            <person name="Numata K."/>
            <person name="Arakawa K."/>
        </authorList>
    </citation>
    <scope>NUCLEOTIDE SEQUENCE [LARGE SCALE GENOMIC DNA]</scope>
</reference>
<dbReference type="Proteomes" id="UP000299102">
    <property type="component" value="Unassembled WGS sequence"/>
</dbReference>
<comment type="caution">
    <text evidence="2">The sequence shown here is derived from an EMBL/GenBank/DDBJ whole genome shotgun (WGS) entry which is preliminary data.</text>
</comment>
<sequence length="104" mass="11398">MYACPVFAHAVLSVIKKIQTVLNKFCREATDAHWSVKNSVLHGGIKPSQLPHSLGRYLRAAAGTPFPKKATEYSVRSAGSRHIGRKAHRSQKHGTRIVGTPLLT</sequence>
<evidence type="ECO:0000313" key="3">
    <source>
        <dbReference type="Proteomes" id="UP000299102"/>
    </source>
</evidence>
<accession>A0A4C1UMH0</accession>
<dbReference type="OrthoDB" id="10050074at2759"/>
<protein>
    <submittedName>
        <fullName evidence="2">Uncharacterized protein</fullName>
    </submittedName>
</protein>
<organism evidence="2 3">
    <name type="scientific">Eumeta variegata</name>
    <name type="common">Bagworm moth</name>
    <name type="synonym">Eumeta japonica</name>
    <dbReference type="NCBI Taxonomy" id="151549"/>
    <lineage>
        <taxon>Eukaryota</taxon>
        <taxon>Metazoa</taxon>
        <taxon>Ecdysozoa</taxon>
        <taxon>Arthropoda</taxon>
        <taxon>Hexapoda</taxon>
        <taxon>Insecta</taxon>
        <taxon>Pterygota</taxon>
        <taxon>Neoptera</taxon>
        <taxon>Endopterygota</taxon>
        <taxon>Lepidoptera</taxon>
        <taxon>Glossata</taxon>
        <taxon>Ditrysia</taxon>
        <taxon>Tineoidea</taxon>
        <taxon>Psychidae</taxon>
        <taxon>Oiketicinae</taxon>
        <taxon>Eumeta</taxon>
    </lineage>
</organism>
<dbReference type="AlphaFoldDB" id="A0A4C1UMH0"/>
<keyword evidence="3" id="KW-1185">Reference proteome</keyword>
<dbReference type="EMBL" id="BGZK01000197">
    <property type="protein sequence ID" value="GBP27643.1"/>
    <property type="molecule type" value="Genomic_DNA"/>
</dbReference>